<feature type="compositionally biased region" description="Pro residues" evidence="1">
    <location>
        <begin position="1"/>
        <end position="16"/>
    </location>
</feature>
<name>A0A453IQH6_AEGTS</name>
<accession>A0A453IQH6</accession>
<proteinExistence type="predicted"/>
<reference evidence="2" key="3">
    <citation type="journal article" date="2017" name="Nature">
        <title>Genome sequence of the progenitor of the wheat D genome Aegilops tauschii.</title>
        <authorList>
            <person name="Luo M.C."/>
            <person name="Gu Y.Q."/>
            <person name="Puiu D."/>
            <person name="Wang H."/>
            <person name="Twardziok S.O."/>
            <person name="Deal K.R."/>
            <person name="Huo N."/>
            <person name="Zhu T."/>
            <person name="Wang L."/>
            <person name="Wang Y."/>
            <person name="McGuire P.E."/>
            <person name="Liu S."/>
            <person name="Long H."/>
            <person name="Ramasamy R.K."/>
            <person name="Rodriguez J.C."/>
            <person name="Van S.L."/>
            <person name="Yuan L."/>
            <person name="Wang Z."/>
            <person name="Xia Z."/>
            <person name="Xiao L."/>
            <person name="Anderson O.D."/>
            <person name="Ouyang S."/>
            <person name="Liang Y."/>
            <person name="Zimin A.V."/>
            <person name="Pertea G."/>
            <person name="Qi P."/>
            <person name="Bennetzen J.L."/>
            <person name="Dai X."/>
            <person name="Dawson M.W."/>
            <person name="Muller H.G."/>
            <person name="Kugler K."/>
            <person name="Rivarola-Duarte L."/>
            <person name="Spannagl M."/>
            <person name="Mayer K.F.X."/>
            <person name="Lu F.H."/>
            <person name="Bevan M.W."/>
            <person name="Leroy P."/>
            <person name="Li P."/>
            <person name="You F.M."/>
            <person name="Sun Q."/>
            <person name="Liu Z."/>
            <person name="Lyons E."/>
            <person name="Wicker T."/>
            <person name="Salzberg S.L."/>
            <person name="Devos K.M."/>
            <person name="Dvorak J."/>
        </authorList>
    </citation>
    <scope>NUCLEOTIDE SEQUENCE [LARGE SCALE GENOMIC DNA]</scope>
    <source>
        <strain evidence="2">cv. AL8/78</strain>
    </source>
</reference>
<keyword evidence="3" id="KW-1185">Reference proteome</keyword>
<feature type="region of interest" description="Disordered" evidence="1">
    <location>
        <begin position="167"/>
        <end position="187"/>
    </location>
</feature>
<organism evidence="2 3">
    <name type="scientific">Aegilops tauschii subsp. strangulata</name>
    <name type="common">Goatgrass</name>
    <dbReference type="NCBI Taxonomy" id="200361"/>
    <lineage>
        <taxon>Eukaryota</taxon>
        <taxon>Viridiplantae</taxon>
        <taxon>Streptophyta</taxon>
        <taxon>Embryophyta</taxon>
        <taxon>Tracheophyta</taxon>
        <taxon>Spermatophyta</taxon>
        <taxon>Magnoliopsida</taxon>
        <taxon>Liliopsida</taxon>
        <taxon>Poales</taxon>
        <taxon>Poaceae</taxon>
        <taxon>BOP clade</taxon>
        <taxon>Pooideae</taxon>
        <taxon>Triticodae</taxon>
        <taxon>Triticeae</taxon>
        <taxon>Triticinae</taxon>
        <taxon>Aegilops</taxon>
    </lineage>
</organism>
<dbReference type="EnsemblPlants" id="AET4Gv20640500.5">
    <property type="protein sequence ID" value="AET4Gv20640500.5"/>
    <property type="gene ID" value="AET4Gv20640500"/>
</dbReference>
<feature type="region of interest" description="Disordered" evidence="1">
    <location>
        <begin position="216"/>
        <end position="265"/>
    </location>
</feature>
<evidence type="ECO:0000313" key="2">
    <source>
        <dbReference type="EnsemblPlants" id="AET4Gv20640500.5"/>
    </source>
</evidence>
<evidence type="ECO:0000313" key="3">
    <source>
        <dbReference type="Proteomes" id="UP000015105"/>
    </source>
</evidence>
<reference evidence="3" key="1">
    <citation type="journal article" date="2014" name="Science">
        <title>Ancient hybridizations among the ancestral genomes of bread wheat.</title>
        <authorList>
            <consortium name="International Wheat Genome Sequencing Consortium,"/>
            <person name="Marcussen T."/>
            <person name="Sandve S.R."/>
            <person name="Heier L."/>
            <person name="Spannagl M."/>
            <person name="Pfeifer M."/>
            <person name="Jakobsen K.S."/>
            <person name="Wulff B.B."/>
            <person name="Steuernagel B."/>
            <person name="Mayer K.F."/>
            <person name="Olsen O.A."/>
        </authorList>
    </citation>
    <scope>NUCLEOTIDE SEQUENCE [LARGE SCALE GENOMIC DNA]</scope>
    <source>
        <strain evidence="3">cv. AL8/78</strain>
    </source>
</reference>
<feature type="compositionally biased region" description="Basic residues" evidence="1">
    <location>
        <begin position="167"/>
        <end position="176"/>
    </location>
</feature>
<protein>
    <submittedName>
        <fullName evidence="2">Uncharacterized protein</fullName>
    </submittedName>
</protein>
<evidence type="ECO:0000256" key="1">
    <source>
        <dbReference type="SAM" id="MobiDB-lite"/>
    </source>
</evidence>
<dbReference type="AlphaFoldDB" id="A0A453IQH6"/>
<feature type="compositionally biased region" description="Low complexity" evidence="1">
    <location>
        <begin position="17"/>
        <end position="80"/>
    </location>
</feature>
<sequence>WGTRPPPPPPPRPPPRSSASRTATTSSSTTIAPPAAWRTRASPPTTGSCCSTATTSTSPSCSPRRAPAPAPARAARSWTSGPRPRAPCASTGLSRCTNARFLFSGKTAYVAVTYLDRFLAQRRVDVLGPAAPLGGLPLAGGQGGGAPGAAAAGVPAGRVRLRQRLHPAHGAPRPRHAQVADDRRHPVPVPQLLRVQVPARRAQGHRPARRQVHLRLHQSDELGGVPAVDHGAGVDPGRARRQGGDGDGPEPRGGAQGDPGLIMAA</sequence>
<reference evidence="2" key="5">
    <citation type="journal article" date="2021" name="G3 (Bethesda)">
        <title>Aegilops tauschii genome assembly Aet v5.0 features greater sequence contiguity and improved annotation.</title>
        <authorList>
            <person name="Wang L."/>
            <person name="Zhu T."/>
            <person name="Rodriguez J.C."/>
            <person name="Deal K.R."/>
            <person name="Dubcovsky J."/>
            <person name="McGuire P.E."/>
            <person name="Lux T."/>
            <person name="Spannagl M."/>
            <person name="Mayer K.F.X."/>
            <person name="Baldrich P."/>
            <person name="Meyers B.C."/>
            <person name="Huo N."/>
            <person name="Gu Y.Q."/>
            <person name="Zhou H."/>
            <person name="Devos K.M."/>
            <person name="Bennetzen J.L."/>
            <person name="Unver T."/>
            <person name="Budak H."/>
            <person name="Gulick P.J."/>
            <person name="Galiba G."/>
            <person name="Kalapos B."/>
            <person name="Nelson D.R."/>
            <person name="Li P."/>
            <person name="You F.M."/>
            <person name="Luo M.C."/>
            <person name="Dvorak J."/>
        </authorList>
    </citation>
    <scope>NUCLEOTIDE SEQUENCE [LARGE SCALE GENOMIC DNA]</scope>
    <source>
        <strain evidence="2">cv. AL8/78</strain>
    </source>
</reference>
<reference evidence="2" key="4">
    <citation type="submission" date="2019-03" db="UniProtKB">
        <authorList>
            <consortium name="EnsemblPlants"/>
        </authorList>
    </citation>
    <scope>IDENTIFICATION</scope>
</reference>
<reference evidence="3" key="2">
    <citation type="journal article" date="2017" name="Nat. Plants">
        <title>The Aegilops tauschii genome reveals multiple impacts of transposons.</title>
        <authorList>
            <person name="Zhao G."/>
            <person name="Zou C."/>
            <person name="Li K."/>
            <person name="Wang K."/>
            <person name="Li T."/>
            <person name="Gao L."/>
            <person name="Zhang X."/>
            <person name="Wang H."/>
            <person name="Yang Z."/>
            <person name="Liu X."/>
            <person name="Jiang W."/>
            <person name="Mao L."/>
            <person name="Kong X."/>
            <person name="Jiao Y."/>
            <person name="Jia J."/>
        </authorList>
    </citation>
    <scope>NUCLEOTIDE SEQUENCE [LARGE SCALE GENOMIC DNA]</scope>
    <source>
        <strain evidence="3">cv. AL8/78</strain>
    </source>
</reference>
<dbReference type="Gramene" id="AET4Gv20640500.5">
    <property type="protein sequence ID" value="AET4Gv20640500.5"/>
    <property type="gene ID" value="AET4Gv20640500"/>
</dbReference>
<feature type="region of interest" description="Disordered" evidence="1">
    <location>
        <begin position="1"/>
        <end position="91"/>
    </location>
</feature>
<dbReference type="Proteomes" id="UP000015105">
    <property type="component" value="Chromosome 4D"/>
</dbReference>